<organism evidence="7 8">
    <name type="scientific">Aplysia californica</name>
    <name type="common">California sea hare</name>
    <dbReference type="NCBI Taxonomy" id="6500"/>
    <lineage>
        <taxon>Eukaryota</taxon>
        <taxon>Metazoa</taxon>
        <taxon>Spiralia</taxon>
        <taxon>Lophotrochozoa</taxon>
        <taxon>Mollusca</taxon>
        <taxon>Gastropoda</taxon>
        <taxon>Heterobranchia</taxon>
        <taxon>Euthyneura</taxon>
        <taxon>Tectipleura</taxon>
        <taxon>Aplysiida</taxon>
        <taxon>Aplysioidea</taxon>
        <taxon>Aplysiidae</taxon>
        <taxon>Aplysia</taxon>
    </lineage>
</organism>
<dbReference type="PROSITE" id="PS50262">
    <property type="entry name" value="G_PROTEIN_RECEP_F1_2"/>
    <property type="match status" value="1"/>
</dbReference>
<keyword evidence="2 5" id="KW-0812">Transmembrane</keyword>
<reference evidence="8" key="1">
    <citation type="submission" date="2025-08" db="UniProtKB">
        <authorList>
            <consortium name="RefSeq"/>
        </authorList>
    </citation>
    <scope>IDENTIFICATION</scope>
</reference>
<feature type="transmembrane region" description="Helical" evidence="5">
    <location>
        <begin position="220"/>
        <end position="242"/>
    </location>
</feature>
<proteinExistence type="predicted"/>
<dbReference type="GeneID" id="118477276"/>
<keyword evidence="7" id="KW-1185">Reference proteome</keyword>
<dbReference type="PANTHER" id="PTHR46641">
    <property type="entry name" value="FMRFAMIDE RECEPTOR-RELATED"/>
    <property type="match status" value="1"/>
</dbReference>
<evidence type="ECO:0000313" key="8">
    <source>
        <dbReference type="RefSeq" id="XP_035824284.1"/>
    </source>
</evidence>
<evidence type="ECO:0000256" key="2">
    <source>
        <dbReference type="ARBA" id="ARBA00022692"/>
    </source>
</evidence>
<evidence type="ECO:0000256" key="1">
    <source>
        <dbReference type="ARBA" id="ARBA00004370"/>
    </source>
</evidence>
<dbReference type="InterPro" id="IPR017452">
    <property type="entry name" value="GPCR_Rhodpsn_7TM"/>
</dbReference>
<dbReference type="Proteomes" id="UP000694888">
    <property type="component" value="Unplaced"/>
</dbReference>
<evidence type="ECO:0000256" key="5">
    <source>
        <dbReference type="SAM" id="Phobius"/>
    </source>
</evidence>
<dbReference type="Pfam" id="PF00001">
    <property type="entry name" value="7tm_1"/>
    <property type="match status" value="1"/>
</dbReference>
<name>A0ABM1VPE2_APLCA</name>
<dbReference type="InterPro" id="IPR000276">
    <property type="entry name" value="GPCR_Rhodpsn"/>
</dbReference>
<feature type="transmembrane region" description="Helical" evidence="5">
    <location>
        <begin position="194"/>
        <end position="214"/>
    </location>
</feature>
<evidence type="ECO:0000256" key="3">
    <source>
        <dbReference type="ARBA" id="ARBA00022989"/>
    </source>
</evidence>
<feature type="domain" description="G-protein coupled receptors family 1 profile" evidence="6">
    <location>
        <begin position="137"/>
        <end position="308"/>
    </location>
</feature>
<dbReference type="InterPro" id="IPR052954">
    <property type="entry name" value="GPCR-Ligand_Int"/>
</dbReference>
<gene>
    <name evidence="8" type="primary">LOC118477276</name>
</gene>
<dbReference type="RefSeq" id="XP_035824284.1">
    <property type="nucleotide sequence ID" value="XM_035968391.1"/>
</dbReference>
<keyword evidence="3 5" id="KW-1133">Transmembrane helix</keyword>
<dbReference type="Gene3D" id="1.20.1070.10">
    <property type="entry name" value="Rhodopsin 7-helix transmembrane proteins"/>
    <property type="match status" value="1"/>
</dbReference>
<protein>
    <submittedName>
        <fullName evidence="8">Uncharacterized protein LOC118477276</fullName>
    </submittedName>
</protein>
<keyword evidence="4 5" id="KW-0472">Membrane</keyword>
<comment type="subcellular location">
    <subcellularLocation>
        <location evidence="1">Membrane</location>
    </subcellularLocation>
</comment>
<evidence type="ECO:0000259" key="6">
    <source>
        <dbReference type="PROSITE" id="PS50262"/>
    </source>
</evidence>
<dbReference type="SUPFAM" id="SSF81321">
    <property type="entry name" value="Family A G protein-coupled receptor-like"/>
    <property type="match status" value="1"/>
</dbReference>
<evidence type="ECO:0000313" key="7">
    <source>
        <dbReference type="Proteomes" id="UP000694888"/>
    </source>
</evidence>
<accession>A0ABM1VPE2</accession>
<feature type="transmembrane region" description="Helical" evidence="5">
    <location>
        <begin position="162"/>
        <end position="182"/>
    </location>
</feature>
<dbReference type="PANTHER" id="PTHR46641:SF2">
    <property type="entry name" value="FMRFAMIDE RECEPTOR"/>
    <property type="match status" value="1"/>
</dbReference>
<sequence length="394" mass="43802">MLDLKVVMSSSDLSPLAAMTTASSIMFGVDVIKGRNVTTSGPAPPGVMASGLLTREDYLFFKNTSTWVKSIEMRNPTTSYLVVMCVVEAFCATLQTLHQACISSNSCGRTTEFTYFVYVGNLYLGTSCRRCVYVFNCLVSLQRFVVVAFPMRARRLRVLNQTLPVCSSVLPLSLLAHVYLFFRYTVKSGNSQGYHFVATTSLAKSYPLLFVHIARSISYIMVYIPLIVGTFTNSGMVTALFLHSKRRSKMTNSQVLPSSSSGVAENKSNKVNKSVSRDHLEKQTTTVVLVSTFFFILFSLPNNVNVLVRDDLDHYGVGQKEHYLYLTLKETFTIGQLCSDLVSFTSYICLSSTFRQHLTIVLWSSFSLCCPVACYRRKGSPVVGTSTVQNAEVF</sequence>
<evidence type="ECO:0000256" key="4">
    <source>
        <dbReference type="ARBA" id="ARBA00023136"/>
    </source>
</evidence>